<dbReference type="Gene3D" id="2.160.20.20">
    <property type="match status" value="1"/>
</dbReference>
<comment type="caution">
    <text evidence="4">The sequence shown here is derived from an EMBL/GenBank/DDBJ whole genome shotgun (WGS) entry which is preliminary data.</text>
</comment>
<evidence type="ECO:0000256" key="1">
    <source>
        <dbReference type="SAM" id="MobiDB-lite"/>
    </source>
</evidence>
<keyword evidence="2" id="KW-0732">Signal</keyword>
<name>A0A414J548_9FIRM</name>
<dbReference type="CDD" id="cd00063">
    <property type="entry name" value="FN3"/>
    <property type="match status" value="1"/>
</dbReference>
<dbReference type="PANTHER" id="PTHR11319">
    <property type="entry name" value="G PROTEIN-COUPLED RECEPTOR-RELATED"/>
    <property type="match status" value="1"/>
</dbReference>
<evidence type="ECO:0000313" key="4">
    <source>
        <dbReference type="EMBL" id="RHE39585.1"/>
    </source>
</evidence>
<dbReference type="SMART" id="SM00710">
    <property type="entry name" value="PbH1"/>
    <property type="match status" value="5"/>
</dbReference>
<dbReference type="InterPro" id="IPR011050">
    <property type="entry name" value="Pectin_lyase_fold/virulence"/>
</dbReference>
<accession>A0A414J548</accession>
<evidence type="ECO:0000256" key="2">
    <source>
        <dbReference type="SAM" id="SignalP"/>
    </source>
</evidence>
<dbReference type="SUPFAM" id="SSF49373">
    <property type="entry name" value="Invasin/intimin cell-adhesion fragments"/>
    <property type="match status" value="1"/>
</dbReference>
<dbReference type="InterPro" id="IPR036116">
    <property type="entry name" value="FN3_sf"/>
</dbReference>
<organism evidence="4 5">
    <name type="scientific">Blautia obeum</name>
    <dbReference type="NCBI Taxonomy" id="40520"/>
    <lineage>
        <taxon>Bacteria</taxon>
        <taxon>Bacillati</taxon>
        <taxon>Bacillota</taxon>
        <taxon>Clostridia</taxon>
        <taxon>Lachnospirales</taxon>
        <taxon>Lachnospiraceae</taxon>
        <taxon>Blautia</taxon>
    </lineage>
</organism>
<feature type="chain" id="PRO_5019373816" description="Fibronectin type-III domain-containing protein" evidence="2">
    <location>
        <begin position="30"/>
        <end position="1021"/>
    </location>
</feature>
<protein>
    <recommendedName>
        <fullName evidence="3">Fibronectin type-III domain-containing protein</fullName>
    </recommendedName>
</protein>
<feature type="domain" description="Fibronectin type-III" evidence="3">
    <location>
        <begin position="837"/>
        <end position="929"/>
    </location>
</feature>
<evidence type="ECO:0000259" key="3">
    <source>
        <dbReference type="PROSITE" id="PS50853"/>
    </source>
</evidence>
<reference evidence="4 5" key="1">
    <citation type="submission" date="2018-08" db="EMBL/GenBank/DDBJ databases">
        <title>A genome reference for cultivated species of the human gut microbiota.</title>
        <authorList>
            <person name="Zou Y."/>
            <person name="Xue W."/>
            <person name="Luo G."/>
        </authorList>
    </citation>
    <scope>NUCLEOTIDE SEQUENCE [LARGE SCALE GENOMIC DNA]</scope>
    <source>
        <strain evidence="4 5">AM28-23</strain>
    </source>
</reference>
<dbReference type="InterPro" id="IPR012332">
    <property type="entry name" value="Autotransporter_pectin_lyase_C"/>
</dbReference>
<feature type="signal peptide" evidence="2">
    <location>
        <begin position="1"/>
        <end position="29"/>
    </location>
</feature>
<dbReference type="AlphaFoldDB" id="A0A414J548"/>
<feature type="compositionally biased region" description="Acidic residues" evidence="1">
    <location>
        <begin position="56"/>
        <end position="81"/>
    </location>
</feature>
<dbReference type="InterPro" id="IPR013783">
    <property type="entry name" value="Ig-like_fold"/>
</dbReference>
<sequence>MRKKRLAKSVSLMLCAAMTVTMGSVPALAEELGGDSYEVAFSDDADNFENPAETEPGIEEDSEAEVVPEEASGEEDVAFDVGDGDSEQIDIVDDAQDEEELDIATEEMDVEDFGIAECAGEDGIAVFDDGMTQQGTLAAVYLDPTSGDDTGTGADAGQAVKTLDKAKELLAEDGTVYLLSTLTIDGTDTLENMTIRPASNLSTLVKVAQKGHLTVKNVKVKGENEVGTECKISYAFYVDEGATLDIEGDDTEVGPFVGTLDAGAECVEVRKEATLNFRGGKLLGYSDADNNAYGRGIYVNSGTVNMSGGYITGHITKDGRAMEAFYAVVNLTGGEISGNNTTNGSGAALAMTGGSLHMTGECMIKDNSAAYDGGAIYMYDATAEITAGTISGNRSGAGGGVLGLDSTITVGGSAKIINNTAYNGGGIFIQSDNFTVSKALLTVNGGEISGNQADGSGGGIYARASKREPGSMNVVISGGKIAGNHTGTEEDENVQENAIALMAYYEEEDPTENTGYADLYLSGSPNIDSILIGDAEEYGPKIVVTDAFTPAAPILLKPTYGTAGRVAVSYGSEEAANANKTQFTKEYATTCGYKQDGANLIWTMRYRISFRTFTSFDPLQYTWDKCTLYVDDGETIAAEELPQAETIPGYTRKSWRNAKTGEAWDPASKVTGDLKITEVWALNKPTVTIEQSAKAGCPSSAITLTSKAAHDLDTTTYTYQWYKNDEVLDGQTEATYVAKEGGEYKVVVTAIGAGSNAKSIAETSVKLPAFAHKYSWKSDKKNHWQVCSICNGKVKTAAHNYSGWKVTKAAQIAIAGEKVRTCKTCGHKEKAAVAALPVQKIPFLRVTSKEKSVTLRWNTVKDADGYMIYGAKCGHNSKYRLLRTVRGNVNSWTHTGLKKATYYKYSVVAYRNINKKKVTIAKTYSMHIATTGKKHAYARNLQVNRTNVVLNRRKRTALRTKVIYSSGKIQNHIAAVRFSSSNSRVATVNSRGIISARNKGTCIIYCYAPNGVRKKVRITVR</sequence>
<proteinExistence type="predicted"/>
<gene>
    <name evidence="4" type="ORF">DW740_10115</name>
</gene>
<dbReference type="Gene3D" id="2.60.40.10">
    <property type="entry name" value="Immunoglobulins"/>
    <property type="match status" value="2"/>
</dbReference>
<dbReference type="RefSeq" id="WP_118049314.1">
    <property type="nucleotide sequence ID" value="NZ_CABJFK010000007.1"/>
</dbReference>
<dbReference type="Proteomes" id="UP000283745">
    <property type="component" value="Unassembled WGS sequence"/>
</dbReference>
<dbReference type="SUPFAM" id="SSF51126">
    <property type="entry name" value="Pectin lyase-like"/>
    <property type="match status" value="1"/>
</dbReference>
<dbReference type="InterPro" id="IPR008964">
    <property type="entry name" value="Invasin/intimin_cell_adhesion"/>
</dbReference>
<dbReference type="InterPro" id="IPR035986">
    <property type="entry name" value="PKD_dom_sf"/>
</dbReference>
<dbReference type="InterPro" id="IPR003961">
    <property type="entry name" value="FN3_dom"/>
</dbReference>
<dbReference type="SUPFAM" id="SSF49299">
    <property type="entry name" value="PKD domain"/>
    <property type="match status" value="1"/>
</dbReference>
<dbReference type="SUPFAM" id="SSF49265">
    <property type="entry name" value="Fibronectin type III"/>
    <property type="match status" value="1"/>
</dbReference>
<evidence type="ECO:0000313" key="5">
    <source>
        <dbReference type="Proteomes" id="UP000283745"/>
    </source>
</evidence>
<dbReference type="PANTHER" id="PTHR11319:SF35">
    <property type="entry name" value="OUTER MEMBRANE PROTEIN PMPC-RELATED"/>
    <property type="match status" value="1"/>
</dbReference>
<dbReference type="EMBL" id="QSKF01000007">
    <property type="protein sequence ID" value="RHE39585.1"/>
    <property type="molecule type" value="Genomic_DNA"/>
</dbReference>
<dbReference type="InterPro" id="IPR006626">
    <property type="entry name" value="PbH1"/>
</dbReference>
<dbReference type="PROSITE" id="PS50853">
    <property type="entry name" value="FN3"/>
    <property type="match status" value="1"/>
</dbReference>
<feature type="region of interest" description="Disordered" evidence="1">
    <location>
        <begin position="42"/>
        <end position="81"/>
    </location>
</feature>
<dbReference type="Gene3D" id="2.60.40.1080">
    <property type="match status" value="1"/>
</dbReference>